<evidence type="ECO:0000256" key="1">
    <source>
        <dbReference type="SAM" id="MobiDB-lite"/>
    </source>
</evidence>
<dbReference type="EMBL" id="JAVRJZ010000017">
    <property type="protein sequence ID" value="KAK2709898.1"/>
    <property type="molecule type" value="Genomic_DNA"/>
</dbReference>
<dbReference type="AlphaFoldDB" id="A0AA88HEJ5"/>
<name>A0AA88HEJ5_ARTSF</name>
<organism evidence="2 3">
    <name type="scientific">Artemia franciscana</name>
    <name type="common">Brine shrimp</name>
    <name type="synonym">Artemia sanfranciscana</name>
    <dbReference type="NCBI Taxonomy" id="6661"/>
    <lineage>
        <taxon>Eukaryota</taxon>
        <taxon>Metazoa</taxon>
        <taxon>Ecdysozoa</taxon>
        <taxon>Arthropoda</taxon>
        <taxon>Crustacea</taxon>
        <taxon>Branchiopoda</taxon>
        <taxon>Anostraca</taxon>
        <taxon>Artemiidae</taxon>
        <taxon>Artemia</taxon>
    </lineage>
</organism>
<reference evidence="2" key="1">
    <citation type="submission" date="2023-07" db="EMBL/GenBank/DDBJ databases">
        <title>Chromosome-level genome assembly of Artemia franciscana.</title>
        <authorList>
            <person name="Jo E."/>
        </authorList>
    </citation>
    <scope>NUCLEOTIDE SEQUENCE</scope>
    <source>
        <tissue evidence="2">Whole body</tissue>
    </source>
</reference>
<dbReference type="Proteomes" id="UP001187531">
    <property type="component" value="Unassembled WGS sequence"/>
</dbReference>
<sequence>MRDASVFGRSRLSPPSYKSGESKLKTGVMDSGLVAASRRRLEDIDKKFTSQSGLDNETEIETTRGSIRIHHLTCSALQSNGAQEDSPRFPRLEECAHFHYENVELSSFAFLTAAQLKYLFQSIGVWEDPINYASEVNRESCIVELLAIGYFEEPCEFPMHVDITNCVLVFDFR</sequence>
<gene>
    <name evidence="2" type="ORF">QYM36_013546</name>
</gene>
<feature type="region of interest" description="Disordered" evidence="1">
    <location>
        <begin position="1"/>
        <end position="24"/>
    </location>
</feature>
<comment type="caution">
    <text evidence="2">The sequence shown here is derived from an EMBL/GenBank/DDBJ whole genome shotgun (WGS) entry which is preliminary data.</text>
</comment>
<evidence type="ECO:0000313" key="3">
    <source>
        <dbReference type="Proteomes" id="UP001187531"/>
    </source>
</evidence>
<proteinExistence type="predicted"/>
<protein>
    <submittedName>
        <fullName evidence="2">Uncharacterized protein</fullName>
    </submittedName>
</protein>
<keyword evidence="3" id="KW-1185">Reference proteome</keyword>
<accession>A0AA88HEJ5</accession>
<evidence type="ECO:0000313" key="2">
    <source>
        <dbReference type="EMBL" id="KAK2709898.1"/>
    </source>
</evidence>